<dbReference type="AlphaFoldDB" id="C7CFC1"/>
<reference evidence="2" key="1">
    <citation type="journal article" date="2009" name="PLoS ONE">
        <title>Methylobacterium genome sequences: a reference blueprint to investigate microbial metabolism of C1 compounds from natural and industrial sources.</title>
        <authorList>
            <person name="Vuilleumier S."/>
            <person name="Chistoserdova L."/>
            <person name="Lee M.-C."/>
            <person name="Bringel F."/>
            <person name="Lajus A."/>
            <person name="Zhou Y."/>
            <person name="Gourion B."/>
            <person name="Barbe V."/>
            <person name="Chang J."/>
            <person name="Cruveiller S."/>
            <person name="Dossat C."/>
            <person name="Gillett W."/>
            <person name="Gruffaz C."/>
            <person name="Haugen E."/>
            <person name="Hourcade E."/>
            <person name="Levy R."/>
            <person name="Mangenot S."/>
            <person name="Muller E."/>
            <person name="Nadalig T."/>
            <person name="Pagni M."/>
            <person name="Penny C."/>
            <person name="Peyraud R."/>
            <person name="Robinson D.G."/>
            <person name="Roche D."/>
            <person name="Rouy Z."/>
            <person name="Saenampechek C."/>
            <person name="Salvignol G."/>
            <person name="Vallenet D."/>
            <person name="Wu Z."/>
            <person name="Marx C.J."/>
            <person name="Vorholt J.A."/>
            <person name="Olson M.V."/>
            <person name="Kaul R."/>
            <person name="Weissenbach J."/>
            <person name="Medigue C."/>
            <person name="Lidstrom M.E."/>
        </authorList>
    </citation>
    <scope>NUCLEOTIDE SEQUENCE [LARGE SCALE GENOMIC DNA]</scope>
    <source>
        <strain evidence="2">DSM 6343 / CIP 106787 / DM4</strain>
    </source>
</reference>
<accession>C7CFC1</accession>
<sequence>MKTLEDVKRAAELAVKREELLHEAALAAKTNPVTGFLYGVVLDRGMSVAARDAVAAELRRRAGECEASLRELGVVFPGDQVPLPKGYTSAHDAAAENATVVRGRPDPRLHEIGHPVLNRSSWDPDAGTFIVRVPCRPATASRWIDGALVQVDEALNPMGLSGGTFGTPVIDQTGAEAIVGTVDGCGIASGDSAGDEIELTVRLNRSDRLVRSAIEERRLVVAGVGYEILYEEVTDRGGGHLFADVIRWRLGEIRLHRRDAMAEVA</sequence>
<evidence type="ECO:0000313" key="2">
    <source>
        <dbReference type="Proteomes" id="UP000008070"/>
    </source>
</evidence>
<proteinExistence type="predicted"/>
<name>C7CFC1_METED</name>
<protein>
    <submittedName>
        <fullName evidence="1">Uncharacterized protein</fullName>
    </submittedName>
</protein>
<gene>
    <name evidence="1" type="ORF">METD_I4426</name>
</gene>
<organism evidence="1 2">
    <name type="scientific">Methylorubrum extorquens (strain DSM 6343 / CIP 106787 / DM4)</name>
    <name type="common">Methylobacterium extorquens</name>
    <dbReference type="NCBI Taxonomy" id="661410"/>
    <lineage>
        <taxon>Bacteria</taxon>
        <taxon>Pseudomonadati</taxon>
        <taxon>Pseudomonadota</taxon>
        <taxon>Alphaproteobacteria</taxon>
        <taxon>Hyphomicrobiales</taxon>
        <taxon>Methylobacteriaceae</taxon>
        <taxon>Methylorubrum</taxon>
    </lineage>
</organism>
<dbReference type="HOGENOM" id="CLU_1048922_0_0_5"/>
<dbReference type="KEGG" id="mdi:METDI4426"/>
<dbReference type="Proteomes" id="UP000008070">
    <property type="component" value="Chromosome"/>
</dbReference>
<evidence type="ECO:0000313" key="1">
    <source>
        <dbReference type="EMBL" id="CAX26055.1"/>
    </source>
</evidence>
<dbReference type="EMBL" id="FP103042">
    <property type="protein sequence ID" value="CAX26055.1"/>
    <property type="molecule type" value="Genomic_DNA"/>
</dbReference>